<keyword evidence="3" id="KW-1185">Reference proteome</keyword>
<evidence type="ECO:0000256" key="1">
    <source>
        <dbReference type="SAM" id="MobiDB-lite"/>
    </source>
</evidence>
<evidence type="ECO:0000313" key="2">
    <source>
        <dbReference type="EMBL" id="MDP9867851.1"/>
    </source>
</evidence>
<name>A0ABT9RF17_9ACTN</name>
<evidence type="ECO:0000313" key="3">
    <source>
        <dbReference type="Proteomes" id="UP001230426"/>
    </source>
</evidence>
<dbReference type="RefSeq" id="WP_306869947.1">
    <property type="nucleotide sequence ID" value="NZ_JAUSRB010000002.1"/>
</dbReference>
<dbReference type="Proteomes" id="UP001230426">
    <property type="component" value="Unassembled WGS sequence"/>
</dbReference>
<dbReference type="EMBL" id="JAUSRB010000002">
    <property type="protein sequence ID" value="MDP9867851.1"/>
    <property type="molecule type" value="Genomic_DNA"/>
</dbReference>
<accession>A0ABT9RF17</accession>
<feature type="compositionally biased region" description="Basic and acidic residues" evidence="1">
    <location>
        <begin position="29"/>
        <end position="43"/>
    </location>
</feature>
<feature type="region of interest" description="Disordered" evidence="1">
    <location>
        <begin position="29"/>
        <end position="50"/>
    </location>
</feature>
<gene>
    <name evidence="2" type="ORF">J2S55_007117</name>
</gene>
<proteinExistence type="predicted"/>
<sequence>MFEIGSALVPPLIAGGASVTGAVWSTRSETRAKAAEHAERKLPGGDSPPE</sequence>
<protein>
    <submittedName>
        <fullName evidence="2">Uncharacterized protein</fullName>
    </submittedName>
</protein>
<organism evidence="2 3">
    <name type="scientific">Streptosporangium brasiliense</name>
    <dbReference type="NCBI Taxonomy" id="47480"/>
    <lineage>
        <taxon>Bacteria</taxon>
        <taxon>Bacillati</taxon>
        <taxon>Actinomycetota</taxon>
        <taxon>Actinomycetes</taxon>
        <taxon>Streptosporangiales</taxon>
        <taxon>Streptosporangiaceae</taxon>
        <taxon>Streptosporangium</taxon>
    </lineage>
</organism>
<reference evidence="2 3" key="1">
    <citation type="submission" date="2023-07" db="EMBL/GenBank/DDBJ databases">
        <title>Sequencing the genomes of 1000 actinobacteria strains.</title>
        <authorList>
            <person name="Klenk H.-P."/>
        </authorList>
    </citation>
    <scope>NUCLEOTIDE SEQUENCE [LARGE SCALE GENOMIC DNA]</scope>
    <source>
        <strain evidence="2 3">DSM 44109</strain>
    </source>
</reference>
<comment type="caution">
    <text evidence="2">The sequence shown here is derived from an EMBL/GenBank/DDBJ whole genome shotgun (WGS) entry which is preliminary data.</text>
</comment>